<keyword evidence="8 11" id="KW-0648">Protein biosynthesis</keyword>
<dbReference type="GO" id="GO:0006420">
    <property type="term" value="P:arginyl-tRNA aminoacylation"/>
    <property type="evidence" value="ECO:0007669"/>
    <property type="project" value="UniProtKB-UniRule"/>
</dbReference>
<evidence type="ECO:0000256" key="12">
    <source>
        <dbReference type="RuleBase" id="RU363038"/>
    </source>
</evidence>
<dbReference type="SUPFAM" id="SSF55190">
    <property type="entry name" value="Arginyl-tRNA synthetase (ArgRS), N-terminal 'additional' domain"/>
    <property type="match status" value="1"/>
</dbReference>
<dbReference type="Gene3D" id="1.10.730.10">
    <property type="entry name" value="Isoleucyl-tRNA Synthetase, Domain 1"/>
    <property type="match status" value="1"/>
</dbReference>
<dbReference type="SMART" id="SM00836">
    <property type="entry name" value="DALR_1"/>
    <property type="match status" value="1"/>
</dbReference>
<dbReference type="GO" id="GO:0005524">
    <property type="term" value="F:ATP binding"/>
    <property type="evidence" value="ECO:0007669"/>
    <property type="project" value="UniProtKB-UniRule"/>
</dbReference>
<evidence type="ECO:0000256" key="8">
    <source>
        <dbReference type="ARBA" id="ARBA00022917"/>
    </source>
</evidence>
<evidence type="ECO:0000256" key="5">
    <source>
        <dbReference type="ARBA" id="ARBA00022598"/>
    </source>
</evidence>
<comment type="subcellular location">
    <subcellularLocation>
        <location evidence="1 11">Cytoplasm</location>
    </subcellularLocation>
</comment>
<evidence type="ECO:0000256" key="9">
    <source>
        <dbReference type="ARBA" id="ARBA00023146"/>
    </source>
</evidence>
<dbReference type="SUPFAM" id="SSF47323">
    <property type="entry name" value="Anticodon-binding domain of a subclass of class I aminoacyl-tRNA synthetases"/>
    <property type="match status" value="1"/>
</dbReference>
<keyword evidence="4 11" id="KW-0963">Cytoplasm</keyword>
<evidence type="ECO:0000256" key="11">
    <source>
        <dbReference type="HAMAP-Rule" id="MF_00123"/>
    </source>
</evidence>
<gene>
    <name evidence="11" type="primary">argS</name>
    <name evidence="15" type="ORF">A2650_02185</name>
</gene>
<comment type="similarity">
    <text evidence="2 11 12">Belongs to the class-I aminoacyl-tRNA synthetase family.</text>
</comment>
<dbReference type="InterPro" id="IPR036695">
    <property type="entry name" value="Arg-tRNA-synth_N_sf"/>
</dbReference>
<feature type="domain" description="DALR anticodon binding" evidence="13">
    <location>
        <begin position="421"/>
        <end position="539"/>
    </location>
</feature>
<evidence type="ECO:0000256" key="1">
    <source>
        <dbReference type="ARBA" id="ARBA00004496"/>
    </source>
</evidence>
<dbReference type="EC" id="6.1.1.19" evidence="11"/>
<dbReference type="InterPro" id="IPR035684">
    <property type="entry name" value="ArgRS_core"/>
</dbReference>
<dbReference type="FunFam" id="3.40.50.620:FF:000062">
    <property type="entry name" value="Arginine--tRNA ligase"/>
    <property type="match status" value="1"/>
</dbReference>
<dbReference type="Pfam" id="PF00750">
    <property type="entry name" value="tRNA-synt_1d"/>
    <property type="match status" value="1"/>
</dbReference>
<proteinExistence type="inferred from homology"/>
<dbReference type="SMART" id="SM01016">
    <property type="entry name" value="Arg_tRNA_synt_N"/>
    <property type="match status" value="1"/>
</dbReference>
<dbReference type="PANTHER" id="PTHR11956:SF5">
    <property type="entry name" value="ARGININE--TRNA LIGASE, CYTOPLASMIC"/>
    <property type="match status" value="1"/>
</dbReference>
<dbReference type="PANTHER" id="PTHR11956">
    <property type="entry name" value="ARGINYL-TRNA SYNTHETASE"/>
    <property type="match status" value="1"/>
</dbReference>
<comment type="caution">
    <text evidence="11">Lacks conserved residue(s) required for the propagation of feature annotation.</text>
</comment>
<dbReference type="InterPro" id="IPR005148">
    <property type="entry name" value="Arg-tRNA-synth_N"/>
</dbReference>
<dbReference type="PRINTS" id="PR01038">
    <property type="entry name" value="TRNASYNTHARG"/>
</dbReference>
<evidence type="ECO:0000313" key="16">
    <source>
        <dbReference type="Proteomes" id="UP000177117"/>
    </source>
</evidence>
<dbReference type="CDD" id="cd00671">
    <property type="entry name" value="ArgRS_core"/>
    <property type="match status" value="1"/>
</dbReference>
<keyword evidence="7 11" id="KW-0067">ATP-binding</keyword>
<keyword evidence="9 11" id="KW-0030">Aminoacyl-tRNA synthetase</keyword>
<keyword evidence="5 11" id="KW-0436">Ligase</keyword>
<dbReference type="Gene3D" id="3.30.1360.70">
    <property type="entry name" value="Arginyl tRNA synthetase N-terminal domain"/>
    <property type="match status" value="1"/>
</dbReference>
<dbReference type="Pfam" id="PF05746">
    <property type="entry name" value="DALR_1"/>
    <property type="match status" value="1"/>
</dbReference>
<keyword evidence="6 11" id="KW-0547">Nucleotide-binding</keyword>
<dbReference type="NCBIfam" id="TIGR00456">
    <property type="entry name" value="argS"/>
    <property type="match status" value="1"/>
</dbReference>
<dbReference type="SUPFAM" id="SSF52374">
    <property type="entry name" value="Nucleotidylyl transferase"/>
    <property type="match status" value="1"/>
</dbReference>
<evidence type="ECO:0000256" key="10">
    <source>
        <dbReference type="ARBA" id="ARBA00049339"/>
    </source>
</evidence>
<protein>
    <recommendedName>
        <fullName evidence="11">Arginine--tRNA ligase</fullName>
        <ecNumber evidence="11">6.1.1.19</ecNumber>
    </recommendedName>
    <alternativeName>
        <fullName evidence="11">Arginyl-tRNA synthetase</fullName>
        <shortName evidence="11">ArgRS</shortName>
    </alternativeName>
</protein>
<dbReference type="Pfam" id="PF03485">
    <property type="entry name" value="Arg_tRNA_synt_N"/>
    <property type="match status" value="1"/>
</dbReference>
<dbReference type="AlphaFoldDB" id="A0A1F8EJK9"/>
<accession>A0A1F8EJK9</accession>
<dbReference type="InterPro" id="IPR014729">
    <property type="entry name" value="Rossmann-like_a/b/a_fold"/>
</dbReference>
<dbReference type="InterPro" id="IPR008909">
    <property type="entry name" value="DALR_anticod-bd"/>
</dbReference>
<evidence type="ECO:0000256" key="2">
    <source>
        <dbReference type="ARBA" id="ARBA00005594"/>
    </source>
</evidence>
<dbReference type="InterPro" id="IPR001278">
    <property type="entry name" value="Arg-tRNA-ligase"/>
</dbReference>
<comment type="caution">
    <text evidence="15">The sequence shown here is derived from an EMBL/GenBank/DDBJ whole genome shotgun (WGS) entry which is preliminary data.</text>
</comment>
<evidence type="ECO:0000256" key="4">
    <source>
        <dbReference type="ARBA" id="ARBA00022490"/>
    </source>
</evidence>
<dbReference type="InterPro" id="IPR009080">
    <property type="entry name" value="tRNAsynth_Ia_anticodon-bd"/>
</dbReference>
<dbReference type="Gene3D" id="3.40.50.620">
    <property type="entry name" value="HUPs"/>
    <property type="match status" value="1"/>
</dbReference>
<dbReference type="HAMAP" id="MF_00123">
    <property type="entry name" value="Arg_tRNA_synth"/>
    <property type="match status" value="1"/>
</dbReference>
<dbReference type="EMBL" id="MGJD01000011">
    <property type="protein sequence ID" value="OGN01024.1"/>
    <property type="molecule type" value="Genomic_DNA"/>
</dbReference>
<evidence type="ECO:0000256" key="3">
    <source>
        <dbReference type="ARBA" id="ARBA00011245"/>
    </source>
</evidence>
<dbReference type="GO" id="GO:0004814">
    <property type="term" value="F:arginine-tRNA ligase activity"/>
    <property type="evidence" value="ECO:0007669"/>
    <property type="project" value="UniProtKB-UniRule"/>
</dbReference>
<dbReference type="FunFam" id="1.10.730.10:FF:000008">
    <property type="entry name" value="Arginine--tRNA ligase"/>
    <property type="match status" value="1"/>
</dbReference>
<evidence type="ECO:0000313" key="15">
    <source>
        <dbReference type="EMBL" id="OGN01024.1"/>
    </source>
</evidence>
<reference evidence="15 16" key="1">
    <citation type="journal article" date="2016" name="Nat. Commun.">
        <title>Thousands of microbial genomes shed light on interconnected biogeochemical processes in an aquifer system.</title>
        <authorList>
            <person name="Anantharaman K."/>
            <person name="Brown C.T."/>
            <person name="Hug L.A."/>
            <person name="Sharon I."/>
            <person name="Castelle C.J."/>
            <person name="Probst A.J."/>
            <person name="Thomas B.C."/>
            <person name="Singh A."/>
            <person name="Wilkins M.J."/>
            <person name="Karaoz U."/>
            <person name="Brodie E.L."/>
            <person name="Williams K.H."/>
            <person name="Hubbard S.S."/>
            <person name="Banfield J.F."/>
        </authorList>
    </citation>
    <scope>NUCLEOTIDE SEQUENCE [LARGE SCALE GENOMIC DNA]</scope>
</reference>
<comment type="subunit">
    <text evidence="3 11">Monomer.</text>
</comment>
<name>A0A1F8EJK9_9BACT</name>
<sequence length="547" mass="62548">MVKNLLKKIISNEYNTDFDILTPPDPKMGDYSVNLAFILAKKEKKNPKELSEELAAKFSKSNELSRYFGKIEAVGGFVNFYISNDFLRSQLLKILEQGENFGSGEKKNYKINLEFVSANPTGPLTVHNVRAAPYGDALASILKKSGYDVTKEYYINDAGNQVRLLGESVARRYLRLKGKTIDFPDNLYQGEYIIDIAKEVEKDGLVDQIENFDELVLVCKDYALKKLTSLIIGSLKRLGVEFDVWFSEEKLYETGEAETTLRILDKGKHVYEKDGAKWLKIDNSGERDAVLVKSDGAYSYLMGDIAYTRNKFMRGFNKAVNIWGADHHGDVLRLMTGVKFLNYEDEALDVLLHQLISIKVGGETKRMSKRKGELVIFDELLEEVGGDVIRFFFLMKDLNTHMEFDIDLAKKQSNKNPVYYVQYAFARLNSILAKSKEQRAKSKNFENLELLKEKEEFLLMRSLVKFPELVEEISKNYQVHHLAQYSFSLASVFHNFYEKHKVIQDDKNLERARLELCRATATILKTTLSLMGISAPERMDGKESEGA</sequence>
<organism evidence="15 16">
    <name type="scientific">Candidatus Yanofskybacteria bacterium RIFCSPHIGHO2_01_FULL_41_53</name>
    <dbReference type="NCBI Taxonomy" id="1802663"/>
    <lineage>
        <taxon>Bacteria</taxon>
        <taxon>Candidatus Yanofskyibacteriota</taxon>
    </lineage>
</organism>
<feature type="domain" description="Arginyl tRNA synthetase N-terminal" evidence="14">
    <location>
        <begin position="4"/>
        <end position="82"/>
    </location>
</feature>
<evidence type="ECO:0000256" key="6">
    <source>
        <dbReference type="ARBA" id="ARBA00022741"/>
    </source>
</evidence>
<evidence type="ECO:0000256" key="7">
    <source>
        <dbReference type="ARBA" id="ARBA00022840"/>
    </source>
</evidence>
<evidence type="ECO:0000259" key="14">
    <source>
        <dbReference type="SMART" id="SM01016"/>
    </source>
</evidence>
<dbReference type="Proteomes" id="UP000177117">
    <property type="component" value="Unassembled WGS sequence"/>
</dbReference>
<evidence type="ECO:0000259" key="13">
    <source>
        <dbReference type="SMART" id="SM00836"/>
    </source>
</evidence>
<comment type="catalytic activity">
    <reaction evidence="10 11">
        <text>tRNA(Arg) + L-arginine + ATP = L-arginyl-tRNA(Arg) + AMP + diphosphate</text>
        <dbReference type="Rhea" id="RHEA:20301"/>
        <dbReference type="Rhea" id="RHEA-COMP:9658"/>
        <dbReference type="Rhea" id="RHEA-COMP:9673"/>
        <dbReference type="ChEBI" id="CHEBI:30616"/>
        <dbReference type="ChEBI" id="CHEBI:32682"/>
        <dbReference type="ChEBI" id="CHEBI:33019"/>
        <dbReference type="ChEBI" id="CHEBI:78442"/>
        <dbReference type="ChEBI" id="CHEBI:78513"/>
        <dbReference type="ChEBI" id="CHEBI:456215"/>
        <dbReference type="EC" id="6.1.1.19"/>
    </reaction>
</comment>
<dbReference type="GO" id="GO:0005737">
    <property type="term" value="C:cytoplasm"/>
    <property type="evidence" value="ECO:0007669"/>
    <property type="project" value="UniProtKB-SubCell"/>
</dbReference>